<gene>
    <name evidence="2" type="ORF">HEK616_06550</name>
</gene>
<evidence type="ECO:0000313" key="3">
    <source>
        <dbReference type="Proteomes" id="UP001059597"/>
    </source>
</evidence>
<dbReference type="Proteomes" id="UP001059597">
    <property type="component" value="Chromosome"/>
</dbReference>
<protein>
    <submittedName>
        <fullName evidence="2">Uncharacterized protein</fullName>
    </submittedName>
</protein>
<sequence length="214" mass="24360">MAAEGLRILADAMRLLTQDRHGERPTSWRWLEHCLNSSAHTALTTYTGQSPDQPTRSPARRLPPPHEESLHFKLAPASEGARIDWQPTYALQQRMAASQAWREPDALRPHRSPAAFTLIIRHRDPEWLWRFARQLMSRTNIRPVVFSDTHTLELRITARDVEDMGRELSAIRDHVSDGRMTLNVPGSEYDLQGGLAGQLEDRLSGMRLGRGDDT</sequence>
<accession>A0ABM7ZLJ3</accession>
<name>A0ABM7ZLJ3_STRNI</name>
<organism evidence="2 3">
    <name type="scientific">Streptomyces nigrescens</name>
    <dbReference type="NCBI Taxonomy" id="1920"/>
    <lineage>
        <taxon>Bacteria</taxon>
        <taxon>Bacillati</taxon>
        <taxon>Actinomycetota</taxon>
        <taxon>Actinomycetes</taxon>
        <taxon>Kitasatosporales</taxon>
        <taxon>Streptomycetaceae</taxon>
        <taxon>Streptomyces</taxon>
    </lineage>
</organism>
<dbReference type="EMBL" id="AP026073">
    <property type="protein sequence ID" value="BDM67168.1"/>
    <property type="molecule type" value="Genomic_DNA"/>
</dbReference>
<keyword evidence="3" id="KW-1185">Reference proteome</keyword>
<feature type="region of interest" description="Disordered" evidence="1">
    <location>
        <begin position="44"/>
        <end position="68"/>
    </location>
</feature>
<proteinExistence type="predicted"/>
<reference evidence="2" key="1">
    <citation type="submission" date="2022-06" db="EMBL/GenBank/DDBJ databases">
        <title>Complete genome sequence of Streptomyces nigrescens HEK616.</title>
        <authorList>
            <person name="Asamizu S."/>
            <person name="Onaka H."/>
        </authorList>
    </citation>
    <scope>NUCLEOTIDE SEQUENCE</scope>
    <source>
        <strain evidence="2">HEK616</strain>
    </source>
</reference>
<evidence type="ECO:0000313" key="2">
    <source>
        <dbReference type="EMBL" id="BDM67168.1"/>
    </source>
</evidence>
<feature type="compositionally biased region" description="Polar residues" evidence="1">
    <location>
        <begin position="44"/>
        <end position="56"/>
    </location>
</feature>
<evidence type="ECO:0000256" key="1">
    <source>
        <dbReference type="SAM" id="MobiDB-lite"/>
    </source>
</evidence>